<dbReference type="InterPro" id="IPR045594">
    <property type="entry name" value="DUF6460"/>
</dbReference>
<dbReference type="OrthoDB" id="8480887at2"/>
<dbReference type="RefSeq" id="WP_131309792.1">
    <property type="nucleotide sequence ID" value="NZ_SJFN01000016.1"/>
</dbReference>
<gene>
    <name evidence="3" type="ORF">EYW49_11845</name>
</gene>
<comment type="caution">
    <text evidence="3">The sequence shown here is derived from an EMBL/GenBank/DDBJ whole genome shotgun (WGS) entry which is preliminary data.</text>
</comment>
<dbReference type="Proteomes" id="UP000292781">
    <property type="component" value="Unassembled WGS sequence"/>
</dbReference>
<dbReference type="Pfam" id="PF20061">
    <property type="entry name" value="DUF6460"/>
    <property type="match status" value="1"/>
</dbReference>
<organism evidence="3 4">
    <name type="scientific">Siculibacillus lacustris</name>
    <dbReference type="NCBI Taxonomy" id="1549641"/>
    <lineage>
        <taxon>Bacteria</taxon>
        <taxon>Pseudomonadati</taxon>
        <taxon>Pseudomonadota</taxon>
        <taxon>Alphaproteobacteria</taxon>
        <taxon>Hyphomicrobiales</taxon>
        <taxon>Ancalomicrobiaceae</taxon>
        <taxon>Siculibacillus</taxon>
    </lineage>
</organism>
<proteinExistence type="predicted"/>
<dbReference type="AlphaFoldDB" id="A0A4Q9VQB8"/>
<keyword evidence="1" id="KW-0812">Transmembrane</keyword>
<name>A0A4Q9VQB8_9HYPH</name>
<evidence type="ECO:0000259" key="2">
    <source>
        <dbReference type="Pfam" id="PF20061"/>
    </source>
</evidence>
<protein>
    <submittedName>
        <fullName evidence="3">Integrase</fullName>
    </submittedName>
</protein>
<evidence type="ECO:0000313" key="4">
    <source>
        <dbReference type="Proteomes" id="UP000292781"/>
    </source>
</evidence>
<evidence type="ECO:0000313" key="3">
    <source>
        <dbReference type="EMBL" id="TBW37157.1"/>
    </source>
</evidence>
<accession>A0A4Q9VQB8</accession>
<keyword evidence="4" id="KW-1185">Reference proteome</keyword>
<dbReference type="EMBL" id="SJFN01000016">
    <property type="protein sequence ID" value="TBW37157.1"/>
    <property type="molecule type" value="Genomic_DNA"/>
</dbReference>
<feature type="domain" description="DUF6460" evidence="2">
    <location>
        <begin position="59"/>
        <end position="89"/>
    </location>
</feature>
<sequence length="94" mass="10556">MDNNFLVRLTGGSPIRTLLWLLVLSLVVGFVLDTLGFDPFTLVRRLIFDFDRFVERVVALGFGAFSGLLRYLAWGAVVVVPIWLVMRLSGGRAR</sequence>
<evidence type="ECO:0000256" key="1">
    <source>
        <dbReference type="SAM" id="Phobius"/>
    </source>
</evidence>
<feature type="transmembrane region" description="Helical" evidence="1">
    <location>
        <begin position="57"/>
        <end position="85"/>
    </location>
</feature>
<reference evidence="3 4" key="1">
    <citation type="submission" date="2019-02" db="EMBL/GenBank/DDBJ databases">
        <title>Siculibacillus lacustris gen. nov., sp. nov., a new rosette-forming bacterium isolated from a freshwater crater lake (Lake St. Ana, Romania).</title>
        <authorList>
            <person name="Felfoldi T."/>
            <person name="Marton Z."/>
            <person name="Szabo A."/>
            <person name="Mentes A."/>
            <person name="Boka K."/>
            <person name="Marialigeti K."/>
            <person name="Mathe I."/>
            <person name="Koncz M."/>
            <person name="Schumann P."/>
            <person name="Toth E."/>
        </authorList>
    </citation>
    <scope>NUCLEOTIDE SEQUENCE [LARGE SCALE GENOMIC DNA]</scope>
    <source>
        <strain evidence="3 4">SA-279</strain>
    </source>
</reference>
<keyword evidence="1" id="KW-0472">Membrane</keyword>
<keyword evidence="1" id="KW-1133">Transmembrane helix</keyword>
<feature type="transmembrane region" description="Helical" evidence="1">
    <location>
        <begin position="18"/>
        <end position="37"/>
    </location>
</feature>